<keyword evidence="2" id="KW-1185">Reference proteome</keyword>
<dbReference type="EMBL" id="CAVMJV010000009">
    <property type="protein sequence ID" value="CAK5039044.1"/>
    <property type="molecule type" value="Genomic_DNA"/>
</dbReference>
<sequence length="379" mass="44221">MSGPPPPTYVCNRCAQPGHWYKSCPLVISLLFYLIFTLMMKKSSDRGIFNQQWPRAVFLAVASSGQSGGGYPSLPLCQILLMQLFSHNKDKRMKPPGIGQDHSGIIGTSISSNLLANIGGVRPLNPPLASNILYQSTTIRPIGPHVPDSEITQVWLSFFRMKDSQQQNRQYKRRYSISPERRTPSPQHQFSRRSSRAVGGNYRRSKPYFNPRHHALEEKEERNGEKDKRRGRKTERKEEIGEKKEEKEMKVSSKDERKEERREKKERKEDTEMKEEKEEKKEHKEDAEMTEERIEKEENEDIELKERRIDAGFGFSSGSKKLATTTGCYYHTFILTVSKNFFDKSSFFYYICLVTAFEFVRNFYPQAYILQIKKTFFNH</sequence>
<evidence type="ECO:0000313" key="1">
    <source>
        <dbReference type="EMBL" id="CAK5039044.1"/>
    </source>
</evidence>
<proteinExistence type="predicted"/>
<gene>
    <name evidence="1" type="ORF">MENTE1834_LOCUS9810</name>
</gene>
<dbReference type="Proteomes" id="UP001497535">
    <property type="component" value="Unassembled WGS sequence"/>
</dbReference>
<evidence type="ECO:0000313" key="2">
    <source>
        <dbReference type="Proteomes" id="UP001497535"/>
    </source>
</evidence>
<accession>A0ACB0YAW1</accession>
<comment type="caution">
    <text evidence="1">The sequence shown here is derived from an EMBL/GenBank/DDBJ whole genome shotgun (WGS) entry which is preliminary data.</text>
</comment>
<protein>
    <submittedName>
        <fullName evidence="1">Uncharacterized protein</fullName>
    </submittedName>
</protein>
<reference evidence="1" key="1">
    <citation type="submission" date="2023-11" db="EMBL/GenBank/DDBJ databases">
        <authorList>
            <person name="Poullet M."/>
        </authorList>
    </citation>
    <scope>NUCLEOTIDE SEQUENCE</scope>
    <source>
        <strain evidence="1">E1834</strain>
    </source>
</reference>
<organism evidence="1 2">
    <name type="scientific">Meloidogyne enterolobii</name>
    <name type="common">Root-knot nematode worm</name>
    <name type="synonym">Meloidogyne mayaguensis</name>
    <dbReference type="NCBI Taxonomy" id="390850"/>
    <lineage>
        <taxon>Eukaryota</taxon>
        <taxon>Metazoa</taxon>
        <taxon>Ecdysozoa</taxon>
        <taxon>Nematoda</taxon>
        <taxon>Chromadorea</taxon>
        <taxon>Rhabditida</taxon>
        <taxon>Tylenchina</taxon>
        <taxon>Tylenchomorpha</taxon>
        <taxon>Tylenchoidea</taxon>
        <taxon>Meloidogynidae</taxon>
        <taxon>Meloidogyninae</taxon>
        <taxon>Meloidogyne</taxon>
    </lineage>
</organism>
<name>A0ACB0YAW1_MELEN</name>